<dbReference type="AlphaFoldDB" id="A0A399T757"/>
<dbReference type="RefSeq" id="WP_119436411.1">
    <property type="nucleotide sequence ID" value="NZ_QWGR01000002.1"/>
</dbReference>
<keyword evidence="2" id="KW-0449">Lipoprotein</keyword>
<gene>
    <name evidence="2" type="ORF">D1614_02990</name>
</gene>
<feature type="chain" id="PRO_5017333788" evidence="1">
    <location>
        <begin position="22"/>
        <end position="557"/>
    </location>
</feature>
<keyword evidence="1" id="KW-0732">Signal</keyword>
<protein>
    <submittedName>
        <fullName evidence="2">SusD/RagB family nutrient-binding outer membrane lipoprotein</fullName>
    </submittedName>
</protein>
<evidence type="ECO:0000256" key="1">
    <source>
        <dbReference type="SAM" id="SignalP"/>
    </source>
</evidence>
<comment type="caution">
    <text evidence="2">The sequence shown here is derived from an EMBL/GenBank/DDBJ whole genome shotgun (WGS) entry which is preliminary data.</text>
</comment>
<dbReference type="Proteomes" id="UP000265926">
    <property type="component" value="Unassembled WGS sequence"/>
</dbReference>
<proteinExistence type="predicted"/>
<accession>A0A399T757</accession>
<keyword evidence="3" id="KW-1185">Reference proteome</keyword>
<reference evidence="2 3" key="1">
    <citation type="submission" date="2018-08" db="EMBL/GenBank/DDBJ databases">
        <title>Pallidiluteibacterium maritimus gen. nov., sp. nov., isolated from coastal sediment.</title>
        <authorList>
            <person name="Zhou L.Y."/>
        </authorList>
    </citation>
    <scope>NUCLEOTIDE SEQUENCE [LARGE SCALE GENOMIC DNA]</scope>
    <source>
        <strain evidence="2 3">XSD2</strain>
    </source>
</reference>
<dbReference type="InterPro" id="IPR011990">
    <property type="entry name" value="TPR-like_helical_dom_sf"/>
</dbReference>
<name>A0A399T757_9BACT</name>
<organism evidence="2 3">
    <name type="scientific">Maribellus luteus</name>
    <dbReference type="NCBI Taxonomy" id="2305463"/>
    <lineage>
        <taxon>Bacteria</taxon>
        <taxon>Pseudomonadati</taxon>
        <taxon>Bacteroidota</taxon>
        <taxon>Bacteroidia</taxon>
        <taxon>Marinilabiliales</taxon>
        <taxon>Prolixibacteraceae</taxon>
        <taxon>Maribellus</taxon>
    </lineage>
</organism>
<dbReference type="InterPro" id="IPR041662">
    <property type="entry name" value="SusD-like_2"/>
</dbReference>
<dbReference type="Pfam" id="PF12771">
    <property type="entry name" value="SusD-like_2"/>
    <property type="match status" value="1"/>
</dbReference>
<dbReference type="SUPFAM" id="SSF48452">
    <property type="entry name" value="TPR-like"/>
    <property type="match status" value="1"/>
</dbReference>
<dbReference type="Gene3D" id="1.25.40.390">
    <property type="match status" value="1"/>
</dbReference>
<dbReference type="EMBL" id="QWGR01000002">
    <property type="protein sequence ID" value="RIJ49723.1"/>
    <property type="molecule type" value="Genomic_DNA"/>
</dbReference>
<dbReference type="OrthoDB" id="1109828at2"/>
<feature type="signal peptide" evidence="1">
    <location>
        <begin position="1"/>
        <end position="21"/>
    </location>
</feature>
<dbReference type="PROSITE" id="PS51257">
    <property type="entry name" value="PROKAR_LIPOPROTEIN"/>
    <property type="match status" value="1"/>
</dbReference>
<evidence type="ECO:0000313" key="3">
    <source>
        <dbReference type="Proteomes" id="UP000265926"/>
    </source>
</evidence>
<evidence type="ECO:0000313" key="2">
    <source>
        <dbReference type="EMBL" id="RIJ49723.1"/>
    </source>
</evidence>
<sequence>MKTRFKILFIASLLLTGAFSACDDLVSNVNPNQPDSSVNYNFSESSLGSVFRTTIPAIEGDDEQRVKSLMVDFYAQMLDGGSFSTRYYIMNDDWNSRMFRRVQNSIANINLVLRAQEEQGDAFNHAKAVAKIWRVWCASVGVDWFGPIPLPGYSGEVVENPPYISPEAAYAEFFAELEEANALLSAASDNPIFSNQNYDIIFDNDVEKWRRFGNSLHLRLALRLSEVDATTCKAEAQKAINAGVMESPADNALLPPKADGSWGQNYNYTMFQITWGGPLNMSSSMEKLLSGIGGIDFPASVTNDRSGKALSANHPAMVDPRGTQMFDPAFENGDWRGMPDGMDITKHPELDPTKYRSVVFAEMGFLKNNGAVRTARPYDLFLYEEVCFLKAEAAFRGFVSGLDAKTEYEKGVNASFATWGVADKADAYLSSTEKNIAGTSARFDDTSGAGNTALEKIITQKYIALFPDMSQEAWNDKRRLNLPRTDVALDRNELIWPSHSTDIKDVTNYIKRVEYPESEKTLNEVEYNKALTLLGGTDQVSTKIWWDLGKNYCTSAN</sequence>